<evidence type="ECO:0000256" key="1">
    <source>
        <dbReference type="ARBA" id="ARBA00005564"/>
    </source>
</evidence>
<evidence type="ECO:0000313" key="3">
    <source>
        <dbReference type="EMBL" id="OYR15074.1"/>
    </source>
</evidence>
<organism evidence="3 4">
    <name type="scientific">Brucella thiophenivorans</name>
    <dbReference type="NCBI Taxonomy" id="571255"/>
    <lineage>
        <taxon>Bacteria</taxon>
        <taxon>Pseudomonadati</taxon>
        <taxon>Pseudomonadota</taxon>
        <taxon>Alphaproteobacteria</taxon>
        <taxon>Hyphomicrobiales</taxon>
        <taxon>Brucellaceae</taxon>
        <taxon>Brucella/Ochrobactrum group</taxon>
        <taxon>Brucella</taxon>
    </lineage>
</organism>
<dbReference type="GO" id="GO:0005829">
    <property type="term" value="C:cytosol"/>
    <property type="evidence" value="ECO:0007669"/>
    <property type="project" value="TreeGrafter"/>
</dbReference>
<evidence type="ECO:0000313" key="4">
    <source>
        <dbReference type="Proteomes" id="UP000215590"/>
    </source>
</evidence>
<comment type="caution">
    <text evidence="3">The sequence shown here is derived from an EMBL/GenBank/DDBJ whole genome shotgun (WGS) entry which is preliminary data.</text>
</comment>
<dbReference type="InterPro" id="IPR019405">
    <property type="entry name" value="Lactonase_7-beta_prop"/>
</dbReference>
<dbReference type="InterPro" id="IPR050282">
    <property type="entry name" value="Cycloisomerase_2"/>
</dbReference>
<sequence length="370" mass="39918">MGIALEECVKKLYLAVGSLNREAPYFQGARGEGLSIYAFDTKTAETQRICSTSSVDNPTFLSVDPASGTIYANSEVFGWHEGTVSAYRFDAEKRELIYLNKQSSQGSITAHNTITRNGKFVLVANYAMGGGGPDQSLVALPIHGDGTLGLVTGSVRHKGELGPIDDRQERSHPHCIVETPEGGTFLSTDLGLDEVITYRLDDRGEFERLGSVAVAAGAGPRHIAQHPNGHFVYVSNELNSTVSLIHRNGSDMTLTESWATIPSGVESHGADIHLSPDGHFLYCSNRGHDSIAAFRIDQETGKLTDIGHTLTGGKTPRNFALTPDGDWLLVANQNSDCITIFARDKSTGKLTDTGKRIEIGTPVCIRPFTL</sequence>
<keyword evidence="2" id="KW-0313">Glucose metabolism</keyword>
<dbReference type="EMBL" id="NNRJ01000051">
    <property type="protein sequence ID" value="OYR15074.1"/>
    <property type="molecule type" value="Genomic_DNA"/>
</dbReference>
<evidence type="ECO:0000256" key="2">
    <source>
        <dbReference type="ARBA" id="ARBA00022526"/>
    </source>
</evidence>
<dbReference type="AlphaFoldDB" id="A0A256FJP8"/>
<dbReference type="SUPFAM" id="SSF51004">
    <property type="entry name" value="C-terminal (heme d1) domain of cytochrome cd1-nitrite reductase"/>
    <property type="match status" value="1"/>
</dbReference>
<proteinExistence type="inferred from homology"/>
<name>A0A256FJP8_9HYPH</name>
<dbReference type="Pfam" id="PF10282">
    <property type="entry name" value="Lactonase"/>
    <property type="match status" value="1"/>
</dbReference>
<keyword evidence="4" id="KW-1185">Reference proteome</keyword>
<gene>
    <name evidence="3" type="ORF">CEV31_2809</name>
</gene>
<dbReference type="PANTHER" id="PTHR30344">
    <property type="entry name" value="6-PHOSPHOGLUCONOLACTONASE-RELATED"/>
    <property type="match status" value="1"/>
</dbReference>
<dbReference type="InterPro" id="IPR015943">
    <property type="entry name" value="WD40/YVTN_repeat-like_dom_sf"/>
</dbReference>
<protein>
    <submittedName>
        <fullName evidence="3">Lactonase, 7-bladed beta-propeller family protein</fullName>
    </submittedName>
</protein>
<reference evidence="3 4" key="1">
    <citation type="submission" date="2017-07" db="EMBL/GenBank/DDBJ databases">
        <title>Phylogenetic study on the rhizospheric bacterium Ochrobactrum sp. A44.</title>
        <authorList>
            <person name="Krzyzanowska D.M."/>
            <person name="Ossowicki A."/>
            <person name="Rajewska M."/>
            <person name="Maciag T."/>
            <person name="Kaczynski Z."/>
            <person name="Czerwicka M."/>
            <person name="Jafra S."/>
        </authorList>
    </citation>
    <scope>NUCLEOTIDE SEQUENCE [LARGE SCALE GENOMIC DNA]</scope>
    <source>
        <strain evidence="3 4">DSM 7216</strain>
    </source>
</reference>
<accession>A0A256FJP8</accession>
<comment type="similarity">
    <text evidence="1">Belongs to the cycloisomerase 2 family.</text>
</comment>
<dbReference type="PANTHER" id="PTHR30344:SF1">
    <property type="entry name" value="6-PHOSPHOGLUCONOLACTONASE"/>
    <property type="match status" value="1"/>
</dbReference>
<dbReference type="Proteomes" id="UP000215590">
    <property type="component" value="Unassembled WGS sequence"/>
</dbReference>
<keyword evidence="2" id="KW-0119">Carbohydrate metabolism</keyword>
<dbReference type="GO" id="GO:0017057">
    <property type="term" value="F:6-phosphogluconolactonase activity"/>
    <property type="evidence" value="ECO:0007669"/>
    <property type="project" value="TreeGrafter"/>
</dbReference>
<dbReference type="GO" id="GO:0006006">
    <property type="term" value="P:glucose metabolic process"/>
    <property type="evidence" value="ECO:0007669"/>
    <property type="project" value="UniProtKB-KW"/>
</dbReference>
<dbReference type="RefSeq" id="WP_235818112.1">
    <property type="nucleotide sequence ID" value="NZ_JBHEEK010000011.1"/>
</dbReference>
<dbReference type="Gene3D" id="2.130.10.10">
    <property type="entry name" value="YVTN repeat-like/Quinoprotein amine dehydrogenase"/>
    <property type="match status" value="1"/>
</dbReference>
<dbReference type="InterPro" id="IPR011048">
    <property type="entry name" value="Haem_d1_sf"/>
</dbReference>